<feature type="non-terminal residue" evidence="1">
    <location>
        <position position="119"/>
    </location>
</feature>
<gene>
    <name evidence="1" type="primary">PPUP8996</name>
</gene>
<proteinExistence type="predicted"/>
<reference evidence="1" key="1">
    <citation type="submission" date="2014-12" db="EMBL/GenBank/DDBJ databases">
        <title>Parallel Evolution in Life History Adaptation Evident in the Tissue-Specific Poeciliopsis prolifica transcriptome.</title>
        <authorList>
            <person name="Jue N.K."/>
            <person name="Foley R.J."/>
            <person name="Obergfell C."/>
            <person name="Reznick D.N."/>
            <person name="O'Neill R.J."/>
            <person name="O'Neill M.J."/>
        </authorList>
    </citation>
    <scope>NUCLEOTIDE SEQUENCE</scope>
</reference>
<sequence>MDQYNMEKLTGTEQGEITVFDHITLNIWFGALGCGYMLRWLGKPFLCSFFRIFFLRGSSRLNSQSSPFVIISSRFRVDHGIRFISPFSSHAHFNLLKNLENIMDMNSLIFNEKKTDGVS</sequence>
<evidence type="ECO:0000313" key="1">
    <source>
        <dbReference type="EMBL" id="JAO05367.1"/>
    </source>
</evidence>
<dbReference type="AlphaFoldDB" id="A0A0S7EJW3"/>
<organism evidence="1">
    <name type="scientific">Poeciliopsis prolifica</name>
    <name type="common">blackstripe livebearer</name>
    <dbReference type="NCBI Taxonomy" id="188132"/>
    <lineage>
        <taxon>Eukaryota</taxon>
        <taxon>Metazoa</taxon>
        <taxon>Chordata</taxon>
        <taxon>Craniata</taxon>
        <taxon>Vertebrata</taxon>
        <taxon>Euteleostomi</taxon>
        <taxon>Actinopterygii</taxon>
        <taxon>Neopterygii</taxon>
        <taxon>Teleostei</taxon>
        <taxon>Neoteleostei</taxon>
        <taxon>Acanthomorphata</taxon>
        <taxon>Ovalentaria</taxon>
        <taxon>Atherinomorphae</taxon>
        <taxon>Cyprinodontiformes</taxon>
        <taxon>Poeciliidae</taxon>
        <taxon>Poeciliinae</taxon>
        <taxon>Poeciliopsis</taxon>
    </lineage>
</organism>
<protein>
    <submittedName>
        <fullName evidence="1">PPUP8996</fullName>
    </submittedName>
</protein>
<accession>A0A0S7EJW3</accession>
<dbReference type="EMBL" id="GBYX01476310">
    <property type="protein sequence ID" value="JAO05367.1"/>
    <property type="molecule type" value="Transcribed_RNA"/>
</dbReference>
<name>A0A0S7EJW3_9TELE</name>